<dbReference type="InterPro" id="IPR050834">
    <property type="entry name" value="Glycosyltransf_2"/>
</dbReference>
<dbReference type="InterPro" id="IPR029044">
    <property type="entry name" value="Nucleotide-diphossugar_trans"/>
</dbReference>
<dbReference type="STRING" id="671143.DAMO_0257"/>
<dbReference type="HOGENOM" id="CLU_071580_0_0_0"/>
<dbReference type="PATRIC" id="fig|671143.5.peg.220"/>
<dbReference type="Gene3D" id="3.90.550.10">
    <property type="entry name" value="Spore Coat Polysaccharide Biosynthesis Protein SpsA, Chain A"/>
    <property type="match status" value="1"/>
</dbReference>
<evidence type="ECO:0000259" key="1">
    <source>
        <dbReference type="Pfam" id="PF00535"/>
    </source>
</evidence>
<dbReference type="eggNOG" id="COG1216">
    <property type="taxonomic scope" value="Bacteria"/>
</dbReference>
<reference evidence="2 3" key="1">
    <citation type="journal article" date="2010" name="Nature">
        <title>Nitrite-driven anaerobic methane oxidation by oxygenic bacteria.</title>
        <authorList>
            <person name="Ettwig K.F."/>
            <person name="Butler M.K."/>
            <person name="Le Paslier D."/>
            <person name="Pelletier E."/>
            <person name="Mangenot S."/>
            <person name="Kuypers M.M.M."/>
            <person name="Schreiber F."/>
            <person name="Dutilh B.E."/>
            <person name="Zedelius J."/>
            <person name="de Beer D."/>
            <person name="Gloerich J."/>
            <person name="Wessels H.J.C.T."/>
            <person name="van Allen T."/>
            <person name="Luesken F."/>
            <person name="Wu M."/>
            <person name="van de Pas-Schoonen K.T."/>
            <person name="Op den Camp H.J.M."/>
            <person name="Janssen-Megens E.M."/>
            <person name="Francoijs K-J."/>
            <person name="Stunnenberg H."/>
            <person name="Weissenbach J."/>
            <person name="Jetten M.S.M."/>
            <person name="Strous M."/>
        </authorList>
    </citation>
    <scope>NUCLEOTIDE SEQUENCE [LARGE SCALE GENOMIC DNA]</scope>
</reference>
<dbReference type="EMBL" id="FP565575">
    <property type="protein sequence ID" value="CBE67355.1"/>
    <property type="molecule type" value="Genomic_DNA"/>
</dbReference>
<dbReference type="GO" id="GO:0016740">
    <property type="term" value="F:transferase activity"/>
    <property type="evidence" value="ECO:0007669"/>
    <property type="project" value="UniProtKB-KW"/>
</dbReference>
<proteinExistence type="predicted"/>
<keyword evidence="2" id="KW-0808">Transferase</keyword>
<evidence type="ECO:0000313" key="3">
    <source>
        <dbReference type="Proteomes" id="UP000006898"/>
    </source>
</evidence>
<accession>D5MIK5</accession>
<gene>
    <name evidence="2" type="ORF">DAMO_0257</name>
</gene>
<dbReference type="KEGG" id="mox:DAMO_0257"/>
<dbReference type="CAZy" id="GT2">
    <property type="family name" value="Glycosyltransferase Family 2"/>
</dbReference>
<dbReference type="Pfam" id="PF00535">
    <property type="entry name" value="Glycos_transf_2"/>
    <property type="match status" value="1"/>
</dbReference>
<dbReference type="InterPro" id="IPR001173">
    <property type="entry name" value="Glyco_trans_2-like"/>
</dbReference>
<dbReference type="Proteomes" id="UP000006898">
    <property type="component" value="Chromosome"/>
</dbReference>
<dbReference type="PANTHER" id="PTHR43685">
    <property type="entry name" value="GLYCOSYLTRANSFERASE"/>
    <property type="match status" value="1"/>
</dbReference>
<dbReference type="AlphaFoldDB" id="D5MIK5"/>
<protein>
    <submittedName>
        <fullName evidence="2">Glycosyl transferase family 2</fullName>
    </submittedName>
</protein>
<name>D5MIK5_METO1</name>
<organism evidence="2 3">
    <name type="scientific">Methylomirabilis oxygeniifera</name>
    <dbReference type="NCBI Taxonomy" id="671143"/>
    <lineage>
        <taxon>Bacteria</taxon>
        <taxon>Candidatus Methylomirabilota</taxon>
        <taxon>Candidatus Methylomirabilia</taxon>
        <taxon>Candidatus Methylomirabilales</taxon>
        <taxon>Candidatus Methylomirabilaceae</taxon>
        <taxon>Candidatus Methylomirabilis</taxon>
    </lineage>
</organism>
<sequence>MIHPAVAIITRTKDRTVLLRRAIESVLSQTFQDWIMVIVNDGGVRVPVDELVEAQQDRFRGRSRVIHNETSLGMEAASNIGLKGSESRYVVIHDDDDSWHPMFLERCIGFLGTNAYPRIAGVITHTHRVLERIKHDRVIVEGKEPFNTWCKSVTIYRMAAGNIFPPISFMYERRVLEQIGHYREDLPVLGDWEFNLRFMRRYDIFLIPEVLAFYHHRLDATSGVFSNSVIGANDKHLIYDTLLRNELLREDLDNNRIGIGYLTNISKSFELLYGQLSSITDVMDRLRRIQWLKRLLKKGLR</sequence>
<dbReference type="SUPFAM" id="SSF53448">
    <property type="entry name" value="Nucleotide-diphospho-sugar transferases"/>
    <property type="match status" value="1"/>
</dbReference>
<dbReference type="PANTHER" id="PTHR43685:SF11">
    <property type="entry name" value="GLYCOSYLTRANSFERASE TAGX-RELATED"/>
    <property type="match status" value="1"/>
</dbReference>
<feature type="domain" description="Glycosyltransferase 2-like" evidence="1">
    <location>
        <begin position="9"/>
        <end position="179"/>
    </location>
</feature>
<evidence type="ECO:0000313" key="2">
    <source>
        <dbReference type="EMBL" id="CBE67355.1"/>
    </source>
</evidence>